<protein>
    <submittedName>
        <fullName evidence="8">PecM protein</fullName>
    </submittedName>
</protein>
<name>A0A2C8A911_9ACTN</name>
<evidence type="ECO:0000259" key="7">
    <source>
        <dbReference type="Pfam" id="PF00892"/>
    </source>
</evidence>
<evidence type="ECO:0000256" key="3">
    <source>
        <dbReference type="ARBA" id="ARBA00022475"/>
    </source>
</evidence>
<organism evidence="8 9">
    <name type="scientific">Propionibacterium freudenreichii</name>
    <dbReference type="NCBI Taxonomy" id="1744"/>
    <lineage>
        <taxon>Bacteria</taxon>
        <taxon>Bacillati</taxon>
        <taxon>Actinomycetota</taxon>
        <taxon>Actinomycetes</taxon>
        <taxon>Propionibacteriales</taxon>
        <taxon>Propionibacteriaceae</taxon>
        <taxon>Propionibacterium</taxon>
    </lineage>
</organism>
<dbReference type="EMBL" id="LT618793">
    <property type="protein sequence ID" value="SCQ78503.1"/>
    <property type="molecule type" value="Genomic_DNA"/>
</dbReference>
<dbReference type="SUPFAM" id="SSF103481">
    <property type="entry name" value="Multidrug resistance efflux transporter EmrE"/>
    <property type="match status" value="1"/>
</dbReference>
<dbReference type="InterPro" id="IPR037185">
    <property type="entry name" value="EmrE-like"/>
</dbReference>
<dbReference type="AlphaFoldDB" id="A0A2C8A911"/>
<comment type="subcellular location">
    <subcellularLocation>
        <location evidence="1">Cell membrane</location>
        <topology evidence="1">Multi-pass membrane protein</topology>
    </subcellularLocation>
</comment>
<sequence>MSPALPARSTLFGPSLVVTGLFCQETGASIAVMLFPAVGPAGIVALRLVFSAIILCAVARPSLRGRRPIAWYTAIAFGLVLTGMNLFFYLALDRLPLGTTVTIELLGPLTLSVVAGRRWMNLVWAGSALVGVVLLGGSATHLDPLGVAFTLVAAAFWAGYILLSKATGRHFAGIQGLAVAMVAGSVVTVPIALATTGSRLFGPHVLIAGLGIALLSSVAPYALEMTALRRTPAATFAILLALAPAVAAAAGFFILGQTMTIHDVFGIVAVICASIGAVCTPPGKPGGRQKA</sequence>
<keyword evidence="4" id="KW-0812">Transmembrane</keyword>
<comment type="similarity">
    <text evidence="2">Belongs to the EamA transporter family.</text>
</comment>
<dbReference type="InterPro" id="IPR051258">
    <property type="entry name" value="Diverse_Substrate_Transporter"/>
</dbReference>
<keyword evidence="3" id="KW-1003">Cell membrane</keyword>
<evidence type="ECO:0000256" key="1">
    <source>
        <dbReference type="ARBA" id="ARBA00004651"/>
    </source>
</evidence>
<dbReference type="Proteomes" id="UP000250080">
    <property type="component" value="Chromosome I"/>
</dbReference>
<dbReference type="RefSeq" id="WP_013161018.1">
    <property type="nucleotide sequence ID" value="NZ_CCYS01000012.1"/>
</dbReference>
<dbReference type="PANTHER" id="PTHR42920:SF5">
    <property type="entry name" value="EAMA DOMAIN-CONTAINING PROTEIN"/>
    <property type="match status" value="1"/>
</dbReference>
<evidence type="ECO:0000256" key="6">
    <source>
        <dbReference type="ARBA" id="ARBA00023136"/>
    </source>
</evidence>
<dbReference type="InterPro" id="IPR000620">
    <property type="entry name" value="EamA_dom"/>
</dbReference>
<accession>A0A2C8A911</accession>
<evidence type="ECO:0000313" key="8">
    <source>
        <dbReference type="EMBL" id="SCQ78503.1"/>
    </source>
</evidence>
<dbReference type="Pfam" id="PF00892">
    <property type="entry name" value="EamA"/>
    <property type="match status" value="1"/>
</dbReference>
<gene>
    <name evidence="8" type="ORF">PFR_JS23_1118</name>
</gene>
<evidence type="ECO:0000313" key="9">
    <source>
        <dbReference type="Proteomes" id="UP000250080"/>
    </source>
</evidence>
<proteinExistence type="inferred from homology"/>
<feature type="domain" description="EamA" evidence="7">
    <location>
        <begin position="145"/>
        <end position="276"/>
    </location>
</feature>
<keyword evidence="5" id="KW-1133">Transmembrane helix</keyword>
<dbReference type="GO" id="GO:0005886">
    <property type="term" value="C:plasma membrane"/>
    <property type="evidence" value="ECO:0007669"/>
    <property type="project" value="UniProtKB-SubCell"/>
</dbReference>
<evidence type="ECO:0000256" key="5">
    <source>
        <dbReference type="ARBA" id="ARBA00022989"/>
    </source>
</evidence>
<evidence type="ECO:0000256" key="4">
    <source>
        <dbReference type="ARBA" id="ARBA00022692"/>
    </source>
</evidence>
<dbReference type="PANTHER" id="PTHR42920">
    <property type="entry name" value="OS03G0707200 PROTEIN-RELATED"/>
    <property type="match status" value="1"/>
</dbReference>
<reference evidence="8 9" key="1">
    <citation type="submission" date="2016-09" db="EMBL/GenBank/DDBJ databases">
        <authorList>
            <person name="Laine KS P."/>
        </authorList>
    </citation>
    <scope>NUCLEOTIDE SEQUENCE [LARGE SCALE GENOMIC DNA]</scope>
    <source>
        <strain evidence="8">PFRJS-23</strain>
    </source>
</reference>
<dbReference type="OMA" id="MWAAYIV"/>
<keyword evidence="6" id="KW-0472">Membrane</keyword>
<evidence type="ECO:0000256" key="2">
    <source>
        <dbReference type="ARBA" id="ARBA00007362"/>
    </source>
</evidence>